<name>A0A0G0C266_9BACT</name>
<evidence type="ECO:0000313" key="2">
    <source>
        <dbReference type="EMBL" id="KKP45235.1"/>
    </source>
</evidence>
<dbReference type="EMBL" id="LBOW01000002">
    <property type="protein sequence ID" value="KKP45235.1"/>
    <property type="molecule type" value="Genomic_DNA"/>
</dbReference>
<keyword evidence="1" id="KW-1133">Transmembrane helix</keyword>
<proteinExistence type="predicted"/>
<dbReference type="STRING" id="1618566.UR35_C0002G0068"/>
<gene>
    <name evidence="2" type="ORF">UR35_C0002G0068</name>
</gene>
<comment type="caution">
    <text evidence="2">The sequence shown here is derived from an EMBL/GenBank/DDBJ whole genome shotgun (WGS) entry which is preliminary data.</text>
</comment>
<evidence type="ECO:0000313" key="3">
    <source>
        <dbReference type="Proteomes" id="UP000034778"/>
    </source>
</evidence>
<dbReference type="Proteomes" id="UP000034778">
    <property type="component" value="Unassembled WGS sequence"/>
</dbReference>
<dbReference type="AlphaFoldDB" id="A0A0G0C266"/>
<dbReference type="NCBIfam" id="TIGR02532">
    <property type="entry name" value="IV_pilin_GFxxxE"/>
    <property type="match status" value="1"/>
</dbReference>
<organism evidence="2 3">
    <name type="scientific">Candidatus Woesebacteria bacterium GW2011_GWB1_33_22</name>
    <dbReference type="NCBI Taxonomy" id="1618566"/>
    <lineage>
        <taxon>Bacteria</taxon>
        <taxon>Candidatus Woeseibacteriota</taxon>
    </lineage>
</organism>
<keyword evidence="1" id="KW-0472">Membrane</keyword>
<dbReference type="InterPro" id="IPR012902">
    <property type="entry name" value="N_methyl_site"/>
</dbReference>
<sequence>MRKGPPAVRRGFSLIEILVVISIFAVIGILTTRSIFLTIRGAKKSDSLVRVRENVNYAMGVMERQIRNAQSIDCVSSTASIIYYTALEGVDSTISCVDDYIASGSGRLTSSDIVVTNCSLSCIQTDINSPISVRISIAAEDTVSTSVEKGSVTSETEIIARNY</sequence>
<accession>A0A0G0C266</accession>
<dbReference type="Pfam" id="PF07963">
    <property type="entry name" value="N_methyl"/>
    <property type="match status" value="1"/>
</dbReference>
<keyword evidence="1" id="KW-0812">Transmembrane</keyword>
<dbReference type="PROSITE" id="PS00409">
    <property type="entry name" value="PROKAR_NTER_METHYL"/>
    <property type="match status" value="1"/>
</dbReference>
<evidence type="ECO:0000256" key="1">
    <source>
        <dbReference type="SAM" id="Phobius"/>
    </source>
</evidence>
<protein>
    <submittedName>
        <fullName evidence="2">Uncharacterized protein</fullName>
    </submittedName>
</protein>
<reference evidence="2 3" key="1">
    <citation type="journal article" date="2015" name="Nature">
        <title>rRNA introns, odd ribosomes, and small enigmatic genomes across a large radiation of phyla.</title>
        <authorList>
            <person name="Brown C.T."/>
            <person name="Hug L.A."/>
            <person name="Thomas B.C."/>
            <person name="Sharon I."/>
            <person name="Castelle C.J."/>
            <person name="Singh A."/>
            <person name="Wilkins M.J."/>
            <person name="Williams K.H."/>
            <person name="Banfield J.F."/>
        </authorList>
    </citation>
    <scope>NUCLEOTIDE SEQUENCE [LARGE SCALE GENOMIC DNA]</scope>
</reference>
<feature type="transmembrane region" description="Helical" evidence="1">
    <location>
        <begin position="12"/>
        <end position="30"/>
    </location>
</feature>